<gene>
    <name evidence="14" type="ORF">PSYICH_LOCUS10184</name>
</gene>
<dbReference type="InterPro" id="IPR057842">
    <property type="entry name" value="WH_MER3"/>
</dbReference>
<keyword evidence="3" id="KW-0378">Hydrolase</keyword>
<proteinExistence type="inferred from homology"/>
<evidence type="ECO:0000313" key="15">
    <source>
        <dbReference type="Proteomes" id="UP001153636"/>
    </source>
</evidence>
<comment type="catalytic activity">
    <reaction evidence="10">
        <text>ATP + H2O = ADP + phosphate + H(+)</text>
        <dbReference type="Rhea" id="RHEA:13065"/>
        <dbReference type="ChEBI" id="CHEBI:15377"/>
        <dbReference type="ChEBI" id="CHEBI:15378"/>
        <dbReference type="ChEBI" id="CHEBI:30616"/>
        <dbReference type="ChEBI" id="CHEBI:43474"/>
        <dbReference type="ChEBI" id="CHEBI:456216"/>
        <dbReference type="EC" id="5.6.2.4"/>
    </reaction>
</comment>
<evidence type="ECO:0000313" key="14">
    <source>
        <dbReference type="EMBL" id="CAH1109600.1"/>
    </source>
</evidence>
<comment type="similarity">
    <text evidence="1">Belongs to the helicase family. SKI2 subfamily.</text>
</comment>
<dbReference type="SUPFAM" id="SSF46785">
    <property type="entry name" value="Winged helix' DNA-binding domain"/>
    <property type="match status" value="1"/>
</dbReference>
<dbReference type="EC" id="5.6.2.4" evidence="9"/>
<dbReference type="GO" id="GO:0051321">
    <property type="term" value="P:meiotic cell cycle"/>
    <property type="evidence" value="ECO:0007669"/>
    <property type="project" value="UniProtKB-KW"/>
</dbReference>
<dbReference type="CDD" id="cd18795">
    <property type="entry name" value="SF2_C_Ski2"/>
    <property type="match status" value="1"/>
</dbReference>
<evidence type="ECO:0000256" key="6">
    <source>
        <dbReference type="ARBA" id="ARBA00023235"/>
    </source>
</evidence>
<keyword evidence="15" id="KW-1185">Reference proteome</keyword>
<feature type="region of interest" description="Disordered" evidence="11">
    <location>
        <begin position="1290"/>
        <end position="1320"/>
    </location>
</feature>
<dbReference type="SMART" id="SM00973">
    <property type="entry name" value="Sec63"/>
    <property type="match status" value="1"/>
</dbReference>
<keyword evidence="2" id="KW-0547">Nucleotide-binding</keyword>
<dbReference type="Gene3D" id="1.10.10.10">
    <property type="entry name" value="Winged helix-like DNA-binding domain superfamily/Winged helix DNA-binding domain"/>
    <property type="match status" value="1"/>
</dbReference>
<evidence type="ECO:0000256" key="9">
    <source>
        <dbReference type="ARBA" id="ARBA00034808"/>
    </source>
</evidence>
<dbReference type="FunFam" id="1.10.10.10:FF:000012">
    <property type="entry name" value="U5 small nuclear ribonucleoprotein helicase"/>
    <property type="match status" value="1"/>
</dbReference>
<evidence type="ECO:0000256" key="3">
    <source>
        <dbReference type="ARBA" id="ARBA00022801"/>
    </source>
</evidence>
<dbReference type="InterPro" id="IPR004179">
    <property type="entry name" value="Sec63-dom"/>
</dbReference>
<dbReference type="GO" id="GO:0016787">
    <property type="term" value="F:hydrolase activity"/>
    <property type="evidence" value="ECO:0007669"/>
    <property type="project" value="UniProtKB-KW"/>
</dbReference>
<evidence type="ECO:0000259" key="12">
    <source>
        <dbReference type="PROSITE" id="PS51192"/>
    </source>
</evidence>
<dbReference type="Gene3D" id="1.10.3380.10">
    <property type="entry name" value="Sec63 N-terminal domain-like domain"/>
    <property type="match status" value="1"/>
</dbReference>
<dbReference type="InterPro" id="IPR001650">
    <property type="entry name" value="Helicase_C-like"/>
</dbReference>
<dbReference type="Pfam" id="PF02889">
    <property type="entry name" value="Sec63"/>
    <property type="match status" value="1"/>
</dbReference>
<dbReference type="Proteomes" id="UP001153636">
    <property type="component" value="Chromosome 4"/>
</dbReference>
<dbReference type="InterPro" id="IPR036390">
    <property type="entry name" value="WH_DNA-bd_sf"/>
</dbReference>
<accession>A0A9P0D1H8</accession>
<keyword evidence="7" id="KW-0469">Meiosis</keyword>
<feature type="domain" description="Helicase C-terminal" evidence="13">
    <location>
        <begin position="254"/>
        <end position="442"/>
    </location>
</feature>
<evidence type="ECO:0000256" key="4">
    <source>
        <dbReference type="ARBA" id="ARBA00022806"/>
    </source>
</evidence>
<evidence type="ECO:0000256" key="2">
    <source>
        <dbReference type="ARBA" id="ARBA00022741"/>
    </source>
</evidence>
<sequence>MNSMMNLKHIDAIPLPYRVVFSEFICFNRMQSQVLDAILHSDESLVISAPTGSGKTVVFELGIIKLLLECGSSFPDFKIVYISPIKSLCHERLVDWVKKFSRFGINCVCVTGDSDNIDYHQLINHNLIISTPEKWDSLTRKWRDNETFVKEVKLFMIDEVHLLNDDDRGSTLEVIVSRMKTVQNSMARNVCQIRFMAVSATIGNIEDIAEWLEYSKVFQFPNEMRPVQLKTLVLGYPSQNASSPFKFDLSLNYRLQNLIIQHSEGQPTLIFCSTRKSVEMTARHLIQTLKIQISPNQCQKLVTICDTISDIKIKESIKHGIGIHHAGMSVDIRHTVETAFREGHLPILVATSTLAMGVNLPAHLVIIKSTKYYSNGSYQDYSSTAIHQMIGRAGRPQFDTSATALILTTNESKKKIERQLNSNEPVESNLHKHLTEHLNAEVVLGTITGLDVAMHWLASTFLYIRARKNPKHYGLPQTCRQDQLDKKLMEIFQIDLNKLMRVGMITMDEKINVTPTMTGRLMARYYVDFETMKMFTQISGTEVFIQILALISKCQEFSEMRLRVNDKKSLNLLNRNSKKQTIRFPLNGKIKTWDMKVNCIIQAVLGNLEITDSSIQTESYLILRNGQRIIKCLIDYLSLRNQNCYNALLHSIVLGKCLHAKLWEDSPFVSKQLNGIGSILATQLANAGKTTFEKILESSPREIELFVKRKPPFGNYLLDEVRNIPRYSMILEKCHQGLKIMILLENVSDVSKKCTVNLSSLMYLIVGNNFNEILAYEKYQVSYTIDNPTITKFINLKSSEDLEFVEANLISAEWVGIDRNCKVLFSNENKFGDGPNSPKIVEKNPGNKESSYIQTFLDIYMKIKKPIKQKKGEKNPKMPSKEIDNNIQLKKQPDNKKMFMEYPENQIKMLYDQLINNKPDNSKNEENNKEKLSLPKNLTDTELDDILEDHKIITAYKNAEISGKLDNEKAAEGFYNLSNSSVGDNFEAEEEIVYSNNDVQDYEEIIDCNDDRKDYEGATVAVESNNVEEDVDKCEENGKNSGKDDCGGNVNVELTDILPEELEEIFNCSSPMFSDSETCVTKNVNENEETGNVVEEKEKLDLNALTKTDPVLFSIAQKYLTDVDSEERSIISKPSKQGATHNNTLKNILNFRGKRKRKSDELHPTEELEEYIHKEEHEKKSFLNTFRKPTKKKLSNDSQVDNFPESTITGPAYKITEILEPNSRRSAKNSNFNNLENQKSIKWRSPLVFSPGMKFSPKINHKNMFGANKAEFEYQNERYNESFETTLSSASSKNSKNFSMKLPSNNNKTPTRRSTKSDQNIFKSFTASSATPFPLSDKEYEHSLESNKSKIINTLEQFTDICSSQLLDTFNLKDSKESSNVSTLPLSDKDCNTKARTGKVIVNESDLYSPRLKTKDNTFTPRKLRQNNPESAGDYFSQLVPQHQSQKLFKTEMESSQQTIIENNENIEYEDEQLEQERFRCEIEAPRPQHHQILSQNKPLTFDRPNNEIRTRSEEYINSKIRENYPVYSEFEPSTSSSSRYFMAPTMGSREYIEYDTGAASAGLNSSFRPVAMERSAPKPSMHYSHYVDPVNFGYHPSYGQYVRPPCCEYPKVLHRNLPVGYVELPPVDPNLIATRCPPPGYQPEAIQMTPFKRRLSEEEYPENVGQELSRTNPMVSTRHVYADTIEHDLNSSFAMRHPSYPVPYQGQNYPCSVSYGSNAGYAFSYSRERPHPYGYVAETPGFPIVDKDYVMNKYWGSLNTQQ</sequence>
<dbReference type="InterPro" id="IPR027417">
    <property type="entry name" value="P-loop_NTPase"/>
</dbReference>
<dbReference type="SUPFAM" id="SSF52540">
    <property type="entry name" value="P-loop containing nucleoside triphosphate hydrolases"/>
    <property type="match status" value="1"/>
</dbReference>
<evidence type="ECO:0000256" key="5">
    <source>
        <dbReference type="ARBA" id="ARBA00022840"/>
    </source>
</evidence>
<keyword evidence="5" id="KW-0067">ATP-binding</keyword>
<dbReference type="SUPFAM" id="SSF158702">
    <property type="entry name" value="Sec63 N-terminal domain-like"/>
    <property type="match status" value="1"/>
</dbReference>
<dbReference type="InterPro" id="IPR052247">
    <property type="entry name" value="Meiotic_Crossover_Helicase"/>
</dbReference>
<dbReference type="OrthoDB" id="5575at2759"/>
<dbReference type="InterPro" id="IPR014001">
    <property type="entry name" value="Helicase_ATP-bd"/>
</dbReference>
<feature type="region of interest" description="Disordered" evidence="11">
    <location>
        <begin position="916"/>
        <end position="936"/>
    </location>
</feature>
<feature type="compositionally biased region" description="Low complexity" evidence="11">
    <location>
        <begin position="1290"/>
        <end position="1299"/>
    </location>
</feature>
<dbReference type="PANTHER" id="PTHR47835:SF3">
    <property type="entry name" value="HELICASE FOR MEIOSIS 1"/>
    <property type="match status" value="1"/>
</dbReference>
<dbReference type="Pfam" id="PF23445">
    <property type="entry name" value="WHD_SNRNP200"/>
    <property type="match status" value="1"/>
</dbReference>
<dbReference type="InterPro" id="IPR036388">
    <property type="entry name" value="WH-like_DNA-bd_sf"/>
</dbReference>
<evidence type="ECO:0000256" key="1">
    <source>
        <dbReference type="ARBA" id="ARBA00010140"/>
    </source>
</evidence>
<organism evidence="14 15">
    <name type="scientific">Psylliodes chrysocephalus</name>
    <dbReference type="NCBI Taxonomy" id="3402493"/>
    <lineage>
        <taxon>Eukaryota</taxon>
        <taxon>Metazoa</taxon>
        <taxon>Ecdysozoa</taxon>
        <taxon>Arthropoda</taxon>
        <taxon>Hexapoda</taxon>
        <taxon>Insecta</taxon>
        <taxon>Pterygota</taxon>
        <taxon>Neoptera</taxon>
        <taxon>Endopterygota</taxon>
        <taxon>Coleoptera</taxon>
        <taxon>Polyphaga</taxon>
        <taxon>Cucujiformia</taxon>
        <taxon>Chrysomeloidea</taxon>
        <taxon>Chrysomelidae</taxon>
        <taxon>Galerucinae</taxon>
        <taxon>Alticini</taxon>
        <taxon>Psylliodes</taxon>
    </lineage>
</organism>
<dbReference type="EMBL" id="OV651816">
    <property type="protein sequence ID" value="CAH1109600.1"/>
    <property type="molecule type" value="Genomic_DNA"/>
</dbReference>
<feature type="compositionally biased region" description="Basic and acidic residues" evidence="11">
    <location>
        <begin position="920"/>
        <end position="933"/>
    </location>
</feature>
<dbReference type="GO" id="GO:0043138">
    <property type="term" value="F:3'-5' DNA helicase activity"/>
    <property type="evidence" value="ECO:0007669"/>
    <property type="project" value="UniProtKB-EC"/>
</dbReference>
<dbReference type="PANTHER" id="PTHR47835">
    <property type="entry name" value="HFM1, ATP DEPENDENT DNA HELICASE HOMOLOG"/>
    <property type="match status" value="1"/>
</dbReference>
<feature type="domain" description="Helicase ATP-binding" evidence="12">
    <location>
        <begin position="36"/>
        <end position="220"/>
    </location>
</feature>
<dbReference type="PROSITE" id="PS51192">
    <property type="entry name" value="HELICASE_ATP_BIND_1"/>
    <property type="match status" value="1"/>
</dbReference>
<comment type="catalytic activity">
    <reaction evidence="8">
        <text>Couples ATP hydrolysis with the unwinding of duplex DNA by translocating in the 3'-5' direction.</text>
        <dbReference type="EC" id="5.6.2.4"/>
    </reaction>
</comment>
<evidence type="ECO:0000259" key="13">
    <source>
        <dbReference type="PROSITE" id="PS51194"/>
    </source>
</evidence>
<dbReference type="PROSITE" id="PS51194">
    <property type="entry name" value="HELICASE_CTER"/>
    <property type="match status" value="1"/>
</dbReference>
<dbReference type="GO" id="GO:0003676">
    <property type="term" value="F:nucleic acid binding"/>
    <property type="evidence" value="ECO:0007669"/>
    <property type="project" value="InterPro"/>
</dbReference>
<evidence type="ECO:0000256" key="8">
    <source>
        <dbReference type="ARBA" id="ARBA00034617"/>
    </source>
</evidence>
<dbReference type="GO" id="GO:0005524">
    <property type="term" value="F:ATP binding"/>
    <property type="evidence" value="ECO:0007669"/>
    <property type="project" value="UniProtKB-KW"/>
</dbReference>
<keyword evidence="6" id="KW-0413">Isomerase</keyword>
<dbReference type="Pfam" id="PF00271">
    <property type="entry name" value="Helicase_C"/>
    <property type="match status" value="1"/>
</dbReference>
<evidence type="ECO:0000256" key="10">
    <source>
        <dbReference type="ARBA" id="ARBA00048988"/>
    </source>
</evidence>
<dbReference type="Pfam" id="PF00270">
    <property type="entry name" value="DEAD"/>
    <property type="match status" value="1"/>
</dbReference>
<evidence type="ECO:0000256" key="7">
    <source>
        <dbReference type="ARBA" id="ARBA00023254"/>
    </source>
</evidence>
<keyword evidence="4" id="KW-0347">Helicase</keyword>
<protein>
    <recommendedName>
        <fullName evidence="9">DNA 3'-5' helicase</fullName>
        <ecNumber evidence="9">5.6.2.4</ecNumber>
    </recommendedName>
</protein>
<dbReference type="SMART" id="SM00487">
    <property type="entry name" value="DEXDc"/>
    <property type="match status" value="1"/>
</dbReference>
<dbReference type="InterPro" id="IPR011545">
    <property type="entry name" value="DEAD/DEAH_box_helicase_dom"/>
</dbReference>
<evidence type="ECO:0000256" key="11">
    <source>
        <dbReference type="SAM" id="MobiDB-lite"/>
    </source>
</evidence>
<reference evidence="14" key="1">
    <citation type="submission" date="2022-01" db="EMBL/GenBank/DDBJ databases">
        <authorList>
            <person name="King R."/>
        </authorList>
    </citation>
    <scope>NUCLEOTIDE SEQUENCE</scope>
</reference>
<dbReference type="SMART" id="SM00490">
    <property type="entry name" value="HELICc"/>
    <property type="match status" value="1"/>
</dbReference>
<name>A0A9P0D1H8_9CUCU</name>
<dbReference type="Gene3D" id="3.40.50.300">
    <property type="entry name" value="P-loop containing nucleotide triphosphate hydrolases"/>
    <property type="match status" value="2"/>
</dbReference>